<dbReference type="EMBL" id="OY731406">
    <property type="protein sequence ID" value="CAJ1973239.1"/>
    <property type="molecule type" value="Genomic_DNA"/>
</dbReference>
<gene>
    <name evidence="1" type="ORF">AYBTSS11_LOCUS25299</name>
</gene>
<dbReference type="AlphaFoldDB" id="A0AA86VV65"/>
<sequence length="86" mass="9565">MTETLGDLRWLAGWRRSRKRVVNGEAKRDEVVEVATMMMVRLSCIDGDKGKGGGFCCRRKGMDEGESVEIKVVTSPFVDVSLSIVE</sequence>
<keyword evidence="2" id="KW-1185">Reference proteome</keyword>
<dbReference type="Proteomes" id="UP001189624">
    <property type="component" value="Chromosome 9"/>
</dbReference>
<evidence type="ECO:0000313" key="2">
    <source>
        <dbReference type="Proteomes" id="UP001189624"/>
    </source>
</evidence>
<dbReference type="Gramene" id="rna-AYBTSS11_LOCUS25299">
    <property type="protein sequence ID" value="CAJ1973239.1"/>
    <property type="gene ID" value="gene-AYBTSS11_LOCUS25299"/>
</dbReference>
<name>A0AA86VV65_9FABA</name>
<accession>A0AA86VV65</accession>
<evidence type="ECO:0000313" key="1">
    <source>
        <dbReference type="EMBL" id="CAJ1973239.1"/>
    </source>
</evidence>
<protein>
    <submittedName>
        <fullName evidence="1">Uncharacterized protein</fullName>
    </submittedName>
</protein>
<reference evidence="1" key="1">
    <citation type="submission" date="2023-10" db="EMBL/GenBank/DDBJ databases">
        <authorList>
            <person name="Domelevo Entfellner J.-B."/>
        </authorList>
    </citation>
    <scope>NUCLEOTIDE SEQUENCE</scope>
</reference>
<organism evidence="1 2">
    <name type="scientific">Sphenostylis stenocarpa</name>
    <dbReference type="NCBI Taxonomy" id="92480"/>
    <lineage>
        <taxon>Eukaryota</taxon>
        <taxon>Viridiplantae</taxon>
        <taxon>Streptophyta</taxon>
        <taxon>Embryophyta</taxon>
        <taxon>Tracheophyta</taxon>
        <taxon>Spermatophyta</taxon>
        <taxon>Magnoliopsida</taxon>
        <taxon>eudicotyledons</taxon>
        <taxon>Gunneridae</taxon>
        <taxon>Pentapetalae</taxon>
        <taxon>rosids</taxon>
        <taxon>fabids</taxon>
        <taxon>Fabales</taxon>
        <taxon>Fabaceae</taxon>
        <taxon>Papilionoideae</taxon>
        <taxon>50 kb inversion clade</taxon>
        <taxon>NPAAA clade</taxon>
        <taxon>indigoferoid/millettioid clade</taxon>
        <taxon>Phaseoleae</taxon>
        <taxon>Sphenostylis</taxon>
    </lineage>
</organism>
<proteinExistence type="predicted"/>